<dbReference type="OrthoDB" id="4747837at2"/>
<reference evidence="2 3" key="1">
    <citation type="submission" date="2016-10" db="EMBL/GenBank/DDBJ databases">
        <authorList>
            <person name="de Groot N.N."/>
        </authorList>
    </citation>
    <scope>NUCLEOTIDE SEQUENCE [LARGE SCALE GENOMIC DNA]</scope>
    <source>
        <strain evidence="2 3">DSM 44637</strain>
    </source>
</reference>
<gene>
    <name evidence="2" type="ORF">SAMN05421854_12031</name>
</gene>
<keyword evidence="1" id="KW-0812">Transmembrane</keyword>
<feature type="transmembrane region" description="Helical" evidence="1">
    <location>
        <begin position="12"/>
        <end position="30"/>
    </location>
</feature>
<evidence type="ECO:0000313" key="2">
    <source>
        <dbReference type="EMBL" id="SFQ70317.1"/>
    </source>
</evidence>
<dbReference type="RefSeq" id="WP_093576850.1">
    <property type="nucleotide sequence ID" value="NZ_FOWC01000020.1"/>
</dbReference>
<organism evidence="2 3">
    <name type="scientific">Amycolatopsis rubida</name>
    <dbReference type="NCBI Taxonomy" id="112413"/>
    <lineage>
        <taxon>Bacteria</taxon>
        <taxon>Bacillati</taxon>
        <taxon>Actinomycetota</taxon>
        <taxon>Actinomycetes</taxon>
        <taxon>Pseudonocardiales</taxon>
        <taxon>Pseudonocardiaceae</taxon>
        <taxon>Amycolatopsis</taxon>
    </lineage>
</organism>
<keyword evidence="1" id="KW-1133">Transmembrane helix</keyword>
<sequence>MRRYRTRWTYSAGLLVAWGLVFLLAGVLRGGHEVRVVLPVFVGSCIGWASTTIARYVYPSPKKWLS</sequence>
<evidence type="ECO:0000313" key="3">
    <source>
        <dbReference type="Proteomes" id="UP000199137"/>
    </source>
</evidence>
<proteinExistence type="predicted"/>
<accession>A0A1I6AP15</accession>
<name>A0A1I6AP15_9PSEU</name>
<dbReference type="EMBL" id="FOWC01000020">
    <property type="protein sequence ID" value="SFQ70317.1"/>
    <property type="molecule type" value="Genomic_DNA"/>
</dbReference>
<feature type="transmembrane region" description="Helical" evidence="1">
    <location>
        <begin position="36"/>
        <end position="58"/>
    </location>
</feature>
<dbReference type="AlphaFoldDB" id="A0A1I6AP15"/>
<dbReference type="Proteomes" id="UP000199137">
    <property type="component" value="Unassembled WGS sequence"/>
</dbReference>
<evidence type="ECO:0000256" key="1">
    <source>
        <dbReference type="SAM" id="Phobius"/>
    </source>
</evidence>
<evidence type="ECO:0008006" key="4">
    <source>
        <dbReference type="Google" id="ProtNLM"/>
    </source>
</evidence>
<dbReference type="STRING" id="112413.SAMN05421854_12031"/>
<keyword evidence="1" id="KW-0472">Membrane</keyword>
<protein>
    <recommendedName>
        <fullName evidence="4">DUF2530 domain-containing protein</fullName>
    </recommendedName>
</protein>